<dbReference type="GO" id="GO:0009733">
    <property type="term" value="P:response to auxin"/>
    <property type="evidence" value="ECO:0007669"/>
    <property type="project" value="InterPro"/>
</dbReference>
<dbReference type="AlphaFoldDB" id="A0A8B8JBW9"/>
<dbReference type="KEGG" id="pda:113463631"/>
<sequence>MKKFRGFRLRRRLVRIWRWAFRRRSCKGYLRLAPTTPPPSSQLQLHRIKAAPLTTKLRQWGRCLARGLGSGGDVARTEREAAAMQLLEGGGGRESPPPSTPKGHLAVYVSGGRKGEEAVSPRRFVVPVIDFNHPLFVELLREAEEEFGFHHPGGITIPCPVSRFERVRNRIAAEPARKGIRGEPS</sequence>
<proteinExistence type="inferred from homology"/>
<comment type="similarity">
    <text evidence="1">Belongs to the ARG7 family.</text>
</comment>
<protein>
    <submittedName>
        <fullName evidence="3">Auxin-responsive protein SAUR36-like</fullName>
    </submittedName>
</protein>
<evidence type="ECO:0000313" key="2">
    <source>
        <dbReference type="Proteomes" id="UP000228380"/>
    </source>
</evidence>
<evidence type="ECO:0000256" key="1">
    <source>
        <dbReference type="ARBA" id="ARBA00006974"/>
    </source>
</evidence>
<evidence type="ECO:0000313" key="3">
    <source>
        <dbReference type="RefSeq" id="XP_026665714.1"/>
    </source>
</evidence>
<dbReference type="Proteomes" id="UP000228380">
    <property type="component" value="Chromosome 17"/>
</dbReference>
<reference evidence="3" key="2">
    <citation type="submission" date="2025-08" db="UniProtKB">
        <authorList>
            <consortium name="RefSeq"/>
        </authorList>
    </citation>
    <scope>IDENTIFICATION</scope>
    <source>
        <tissue evidence="3">Young leaves</tissue>
    </source>
</reference>
<reference evidence="2" key="1">
    <citation type="journal article" date="2019" name="Nat. Commun.">
        <title>Genome-wide association mapping of date palm fruit traits.</title>
        <authorList>
            <person name="Hazzouri K.M."/>
            <person name="Gros-Balthazard M."/>
            <person name="Flowers J.M."/>
            <person name="Copetti D."/>
            <person name="Lemansour A."/>
            <person name="Lebrun M."/>
            <person name="Masmoudi K."/>
            <person name="Ferrand S."/>
            <person name="Dhar M.I."/>
            <person name="Fresquez Z.A."/>
            <person name="Rosas U."/>
            <person name="Zhang J."/>
            <person name="Talag J."/>
            <person name="Lee S."/>
            <person name="Kudrna D."/>
            <person name="Powell R.F."/>
            <person name="Leitch I.J."/>
            <person name="Krueger R.R."/>
            <person name="Wing R.A."/>
            <person name="Amiri K.M.A."/>
            <person name="Purugganan M.D."/>
        </authorList>
    </citation>
    <scope>NUCLEOTIDE SEQUENCE [LARGE SCALE GENOMIC DNA]</scope>
    <source>
        <strain evidence="2">cv. Khalas</strain>
    </source>
</reference>
<dbReference type="Pfam" id="PF02519">
    <property type="entry name" value="Auxin_inducible"/>
    <property type="match status" value="1"/>
</dbReference>
<organism evidence="2 3">
    <name type="scientific">Phoenix dactylifera</name>
    <name type="common">Date palm</name>
    <dbReference type="NCBI Taxonomy" id="42345"/>
    <lineage>
        <taxon>Eukaryota</taxon>
        <taxon>Viridiplantae</taxon>
        <taxon>Streptophyta</taxon>
        <taxon>Embryophyta</taxon>
        <taxon>Tracheophyta</taxon>
        <taxon>Spermatophyta</taxon>
        <taxon>Magnoliopsida</taxon>
        <taxon>Liliopsida</taxon>
        <taxon>Arecaceae</taxon>
        <taxon>Coryphoideae</taxon>
        <taxon>Phoeniceae</taxon>
        <taxon>Phoenix</taxon>
    </lineage>
</organism>
<dbReference type="GeneID" id="113463631"/>
<dbReference type="InterPro" id="IPR003676">
    <property type="entry name" value="SAUR_fam"/>
</dbReference>
<dbReference type="PANTHER" id="PTHR31374:SF304">
    <property type="entry name" value="OS04G0537100 PROTEIN"/>
    <property type="match status" value="1"/>
</dbReference>
<name>A0A8B8JBW9_PHODC</name>
<accession>A0A8B8JBW9</accession>
<dbReference type="PANTHER" id="PTHR31374">
    <property type="entry name" value="AUXIN-INDUCED PROTEIN-LIKE-RELATED"/>
    <property type="match status" value="1"/>
</dbReference>
<gene>
    <name evidence="3" type="primary">LOC113463631</name>
</gene>
<keyword evidence="2" id="KW-1185">Reference proteome</keyword>
<dbReference type="RefSeq" id="XP_026665714.1">
    <property type="nucleotide sequence ID" value="XM_026809913.2"/>
</dbReference>
<dbReference type="OrthoDB" id="1026046at2759"/>